<dbReference type="Proteomes" id="UP000244173">
    <property type="component" value="Chromosome"/>
</dbReference>
<accession>A0A2S0PEF6</accession>
<reference evidence="1 2" key="1">
    <citation type="submission" date="2018-04" db="EMBL/GenBank/DDBJ databases">
        <title>Denitrifier Microvirgula.</title>
        <authorList>
            <person name="Anderson E."/>
            <person name="Jang J."/>
            <person name="Ishii S."/>
        </authorList>
    </citation>
    <scope>NUCLEOTIDE SEQUENCE [LARGE SCALE GENOMIC DNA]</scope>
    <source>
        <strain evidence="1 2">BE2.4</strain>
    </source>
</reference>
<dbReference type="KEGG" id="maer:DAI18_17890"/>
<evidence type="ECO:0008006" key="3">
    <source>
        <dbReference type="Google" id="ProtNLM"/>
    </source>
</evidence>
<name>A0A2S0PEF6_9NEIS</name>
<dbReference type="EMBL" id="CP028519">
    <property type="protein sequence ID" value="AVY95703.1"/>
    <property type="molecule type" value="Genomic_DNA"/>
</dbReference>
<organism evidence="1 2">
    <name type="scientific">Microvirgula aerodenitrificans</name>
    <dbReference type="NCBI Taxonomy" id="57480"/>
    <lineage>
        <taxon>Bacteria</taxon>
        <taxon>Pseudomonadati</taxon>
        <taxon>Pseudomonadota</taxon>
        <taxon>Betaproteobacteria</taxon>
        <taxon>Neisseriales</taxon>
        <taxon>Aquaspirillaceae</taxon>
        <taxon>Microvirgula</taxon>
    </lineage>
</organism>
<gene>
    <name evidence="1" type="ORF">DAI18_17890</name>
</gene>
<keyword evidence="2" id="KW-1185">Reference proteome</keyword>
<evidence type="ECO:0000313" key="2">
    <source>
        <dbReference type="Proteomes" id="UP000244173"/>
    </source>
</evidence>
<protein>
    <recommendedName>
        <fullName evidence="3">Phage tail protein</fullName>
    </recommendedName>
</protein>
<dbReference type="RefSeq" id="WP_107890096.1">
    <property type="nucleotide sequence ID" value="NZ_CP028519.1"/>
</dbReference>
<evidence type="ECO:0000313" key="1">
    <source>
        <dbReference type="EMBL" id="AVY95703.1"/>
    </source>
</evidence>
<dbReference type="AlphaFoldDB" id="A0A2S0PEF6"/>
<sequence>MIDVKIDFDDAAFGLLSRRLTPAALLAATRRAVRKTALWVRTHLLRRLRDHDIRRKVIIHRIRLYNKNWRNGEGGGPAVKVWFGIDAINADTLAKPRKDAGGYWVKDFYFPGAFVPTINPKFKGKLYSRTTRKRLPFQREKIEIEAAANDAFNQIVDQIPGRLQELMRQELNYEVEKMLGRAR</sequence>
<proteinExistence type="predicted"/>
<dbReference type="OrthoDB" id="9086880at2"/>